<dbReference type="Gene3D" id="1.20.120.160">
    <property type="entry name" value="HPT domain"/>
    <property type="match status" value="1"/>
</dbReference>
<dbReference type="GO" id="GO:0000160">
    <property type="term" value="P:phosphorelay signal transduction system"/>
    <property type="evidence" value="ECO:0007669"/>
    <property type="project" value="UniProtKB-KW"/>
</dbReference>
<evidence type="ECO:0000313" key="5">
    <source>
        <dbReference type="Proteomes" id="UP000244906"/>
    </source>
</evidence>
<accession>A0A2V1H0K0</accession>
<name>A0A2V1H0K0_9GAMM</name>
<dbReference type="InterPro" id="IPR036641">
    <property type="entry name" value="HPT_dom_sf"/>
</dbReference>
<dbReference type="Proteomes" id="UP000244906">
    <property type="component" value="Unassembled WGS sequence"/>
</dbReference>
<dbReference type="Pfam" id="PF26379">
    <property type="entry name" value="FimL_2nd"/>
    <property type="match status" value="1"/>
</dbReference>
<evidence type="ECO:0000256" key="1">
    <source>
        <dbReference type="ARBA" id="ARBA00023012"/>
    </source>
</evidence>
<keyword evidence="5" id="KW-1185">Reference proteome</keyword>
<dbReference type="SUPFAM" id="SSF47226">
    <property type="entry name" value="Histidine-containing phosphotransfer domain, HPT domain"/>
    <property type="match status" value="2"/>
</dbReference>
<dbReference type="EMBL" id="QDDL01000003">
    <property type="protein sequence ID" value="PVZ69532.1"/>
    <property type="molecule type" value="Genomic_DNA"/>
</dbReference>
<dbReference type="InterPro" id="IPR008207">
    <property type="entry name" value="Sig_transdc_His_kin_Hpt_dom"/>
</dbReference>
<sequence length="555" mass="61388">MPSFSSSSFKGARVTNTEDFSPLSWILPEIRKNLKQVQDQLENQADNPPPFKLESAIENLHQVHGCLRMVETDGSALLAEEMEQLAKALTTHKVETPEEGLLLLLQAVMQLPVYLEQVSERQADNPMVLLPLLNELRAVRKAPLLSESAVFNPSLAAAQRISLKSEDLPLASFEPVVRRLRLAYQVGLLRLIRGESADDWSSPMKIALERLDQLCGVHPMGQLWWVVQGVIESLQAGGTDQGTAIKLLLAQVDSQMRQLVQQGRGVMGGKPPEALMKSLLFYVARSTSDGSVVAELREAFNLHSSGASDAELEQARESLRAPDAEIQSIVAEGIREELAKIRSLTDMIAESRGTEEDPILLASKLQWLSDTLAMLGAVEPRQMVVDQLDAINMNQGELPQEMLNGIAEALVMVEATLDGKNTTNKEALAMHELSIAEAHVIREAMSSLESVRSSFTGWLREPSSQLQIDIDHLLTSIAGGLVMAGFDRAGQLLSELRNLWLNQLSQQEQISQQQQELIADILAGVDYFLERLLDSNRIHEKYLQEAEQSLVELGY</sequence>
<feature type="domain" description="Scaffold protein FimL second" evidence="3">
    <location>
        <begin position="171"/>
        <end position="310"/>
    </location>
</feature>
<evidence type="ECO:0000313" key="4">
    <source>
        <dbReference type="EMBL" id="PVZ69532.1"/>
    </source>
</evidence>
<protein>
    <submittedName>
        <fullName evidence="4">Uncharacterized protein</fullName>
    </submittedName>
</protein>
<gene>
    <name evidence="4" type="ORF">DC094_09400</name>
</gene>
<dbReference type="GO" id="GO:0004672">
    <property type="term" value="F:protein kinase activity"/>
    <property type="evidence" value="ECO:0007669"/>
    <property type="project" value="UniProtKB-ARBA"/>
</dbReference>
<comment type="caution">
    <text evidence="4">The sequence shown here is derived from an EMBL/GenBank/DDBJ whole genome shotgun (WGS) entry which is preliminary data.</text>
</comment>
<reference evidence="4 5" key="1">
    <citation type="submission" date="2018-04" db="EMBL/GenBank/DDBJ databases">
        <title>Thalassorhabdus spongiae gen. nov., sp. nov., isolated from a marine sponge in South-West Iceland.</title>
        <authorList>
            <person name="Knobloch S."/>
            <person name="Daussin A."/>
            <person name="Johannsson R."/>
            <person name="Marteinsson V.T."/>
        </authorList>
    </citation>
    <scope>NUCLEOTIDE SEQUENCE [LARGE SCALE GENOMIC DNA]</scope>
    <source>
        <strain evidence="4 5">Hp12</strain>
    </source>
</reference>
<feature type="domain" description="HPt" evidence="2">
    <location>
        <begin position="24"/>
        <end position="106"/>
    </location>
</feature>
<dbReference type="AlphaFoldDB" id="A0A2V1H0K0"/>
<proteinExistence type="predicted"/>
<keyword evidence="1" id="KW-0902">Two-component regulatory system</keyword>
<dbReference type="Pfam" id="PF01627">
    <property type="entry name" value="Hpt"/>
    <property type="match status" value="1"/>
</dbReference>
<dbReference type="InterPro" id="IPR058661">
    <property type="entry name" value="FimL_2nd"/>
</dbReference>
<evidence type="ECO:0000259" key="2">
    <source>
        <dbReference type="Pfam" id="PF01627"/>
    </source>
</evidence>
<evidence type="ECO:0000259" key="3">
    <source>
        <dbReference type="Pfam" id="PF26379"/>
    </source>
</evidence>
<organism evidence="4 5">
    <name type="scientific">Pelagibaculum spongiae</name>
    <dbReference type="NCBI Taxonomy" id="2080658"/>
    <lineage>
        <taxon>Bacteria</taxon>
        <taxon>Pseudomonadati</taxon>
        <taxon>Pseudomonadota</taxon>
        <taxon>Gammaproteobacteria</taxon>
        <taxon>Oceanospirillales</taxon>
        <taxon>Pelagibaculum</taxon>
    </lineage>
</organism>